<evidence type="ECO:0000256" key="2">
    <source>
        <dbReference type="ARBA" id="ARBA00022692"/>
    </source>
</evidence>
<evidence type="ECO:0000256" key="5">
    <source>
        <dbReference type="SAM" id="Phobius"/>
    </source>
</evidence>
<keyword evidence="7" id="KW-1185">Reference proteome</keyword>
<reference evidence="7" key="1">
    <citation type="journal article" date="2019" name="Int. J. Syst. Evol. Microbiol.">
        <title>The Global Catalogue of Microorganisms (GCM) 10K type strain sequencing project: providing services to taxonomists for standard genome sequencing and annotation.</title>
        <authorList>
            <consortium name="The Broad Institute Genomics Platform"/>
            <consortium name="The Broad Institute Genome Sequencing Center for Infectious Disease"/>
            <person name="Wu L."/>
            <person name="Ma J."/>
        </authorList>
    </citation>
    <scope>NUCLEOTIDE SEQUENCE [LARGE SCALE GENOMIC DNA]</scope>
    <source>
        <strain evidence="7">JCM 14046</strain>
    </source>
</reference>
<feature type="transmembrane region" description="Helical" evidence="5">
    <location>
        <begin position="88"/>
        <end position="106"/>
    </location>
</feature>
<dbReference type="PANTHER" id="PTHR11706:SF3">
    <property type="entry name" value="METAL ION TRANSPORT PROTEIN"/>
    <property type="match status" value="1"/>
</dbReference>
<dbReference type="Proteomes" id="UP001501612">
    <property type="component" value="Unassembled WGS sequence"/>
</dbReference>
<protein>
    <submittedName>
        <fullName evidence="6">Nramp family divalent metal transporter</fullName>
    </submittedName>
</protein>
<organism evidence="6 7">
    <name type="scientific">Nocardioides lentus</name>
    <dbReference type="NCBI Taxonomy" id="338077"/>
    <lineage>
        <taxon>Bacteria</taxon>
        <taxon>Bacillati</taxon>
        <taxon>Actinomycetota</taxon>
        <taxon>Actinomycetes</taxon>
        <taxon>Propionibacteriales</taxon>
        <taxon>Nocardioidaceae</taxon>
        <taxon>Nocardioides</taxon>
    </lineage>
</organism>
<evidence type="ECO:0000256" key="4">
    <source>
        <dbReference type="ARBA" id="ARBA00023136"/>
    </source>
</evidence>
<feature type="transmembrane region" description="Helical" evidence="5">
    <location>
        <begin position="126"/>
        <end position="147"/>
    </location>
</feature>
<comment type="subcellular location">
    <subcellularLocation>
        <location evidence="1">Membrane</location>
        <topology evidence="1">Multi-pass membrane protein</topology>
    </subcellularLocation>
</comment>
<proteinExistence type="predicted"/>
<dbReference type="InterPro" id="IPR001046">
    <property type="entry name" value="NRAMP_fam"/>
</dbReference>
<dbReference type="Pfam" id="PF01566">
    <property type="entry name" value="Nramp"/>
    <property type="match status" value="1"/>
</dbReference>
<evidence type="ECO:0000313" key="6">
    <source>
        <dbReference type="EMBL" id="GAA1913651.1"/>
    </source>
</evidence>
<accession>A0ABP5AGN6</accession>
<feature type="transmembrane region" description="Helical" evidence="5">
    <location>
        <begin position="424"/>
        <end position="442"/>
    </location>
</feature>
<evidence type="ECO:0000256" key="3">
    <source>
        <dbReference type="ARBA" id="ARBA00022989"/>
    </source>
</evidence>
<name>A0ABP5AGN6_9ACTN</name>
<evidence type="ECO:0000256" key="1">
    <source>
        <dbReference type="ARBA" id="ARBA00004141"/>
    </source>
</evidence>
<gene>
    <name evidence="6" type="ORF">GCM10009737_13730</name>
</gene>
<dbReference type="RefSeq" id="WP_344005488.1">
    <property type="nucleotide sequence ID" value="NZ_BAAAMY010000004.1"/>
</dbReference>
<dbReference type="EMBL" id="BAAAMY010000004">
    <property type="protein sequence ID" value="GAA1913651.1"/>
    <property type="molecule type" value="Genomic_DNA"/>
</dbReference>
<keyword evidence="3 5" id="KW-1133">Transmembrane helix</keyword>
<keyword evidence="4 5" id="KW-0472">Membrane</keyword>
<feature type="transmembrane region" description="Helical" evidence="5">
    <location>
        <begin position="336"/>
        <end position="354"/>
    </location>
</feature>
<dbReference type="NCBIfam" id="NF037982">
    <property type="entry name" value="Nramp_1"/>
    <property type="match status" value="2"/>
</dbReference>
<evidence type="ECO:0000313" key="7">
    <source>
        <dbReference type="Proteomes" id="UP001501612"/>
    </source>
</evidence>
<feature type="transmembrane region" description="Helical" evidence="5">
    <location>
        <begin position="360"/>
        <end position="382"/>
    </location>
</feature>
<feature type="transmembrane region" description="Helical" evidence="5">
    <location>
        <begin position="194"/>
        <end position="215"/>
    </location>
</feature>
<sequence>MSSAEKPAPSVDEGAPPRWRVIGPGLVVAATGVGAADLVATAVAGSMYGYALLWVAVLGSILKVVLVEGAGRYSLATGRTIFEGWRSLGRWTTFYFAPYIVLWGFVYGATAMSSSALPVVALFPSLNLNVVAVLTGLAGLVMVWFGTYAGFEKVMAALIGIMFVAVMGAAILTLPNLGEVLGGLVPRLPDGSVVYALTVMGGVGGTITLAAYGYWLREKGWSTPRFMRVMRLDNGAAYAMTGLFVVAMLVIGAELLFSAGIAIDTGDQGLVQIGDVLRDRYGDVYGVVFLVGFFAASFSSLIGVWSGVSLMFADFWGNLRGLRSGHPDTRTGGKYFRYYLLWLTFPPMLLLLLGRPVGLILAYGVLGAFFMPFLAVTLLILLNRRGAGKAADAALNDPDPTLAPQVDQRAATSGVVPEQWRNGWLSNSLMTLCAFIFLALMVNEVQKAVVTNWPF</sequence>
<feature type="transmembrane region" description="Helical" evidence="5">
    <location>
        <begin position="283"/>
        <end position="316"/>
    </location>
</feature>
<keyword evidence="2 5" id="KW-0812">Transmembrane</keyword>
<feature type="transmembrane region" description="Helical" evidence="5">
    <location>
        <begin position="48"/>
        <end position="67"/>
    </location>
</feature>
<dbReference type="PANTHER" id="PTHR11706">
    <property type="entry name" value="SOLUTE CARRIER PROTEIN FAMILY 11 MEMBER"/>
    <property type="match status" value="1"/>
</dbReference>
<feature type="transmembrane region" description="Helical" evidence="5">
    <location>
        <begin position="154"/>
        <end position="174"/>
    </location>
</feature>
<feature type="transmembrane region" description="Helical" evidence="5">
    <location>
        <begin position="21"/>
        <end position="42"/>
    </location>
</feature>
<comment type="caution">
    <text evidence="6">The sequence shown here is derived from an EMBL/GenBank/DDBJ whole genome shotgun (WGS) entry which is preliminary data.</text>
</comment>
<feature type="transmembrane region" description="Helical" evidence="5">
    <location>
        <begin position="236"/>
        <end position="263"/>
    </location>
</feature>